<dbReference type="PROSITE" id="PS50977">
    <property type="entry name" value="HTH_TETR_2"/>
    <property type="match status" value="1"/>
</dbReference>
<dbReference type="InterPro" id="IPR036271">
    <property type="entry name" value="Tet_transcr_reg_TetR-rel_C_sf"/>
</dbReference>
<evidence type="ECO:0000259" key="6">
    <source>
        <dbReference type="PROSITE" id="PS50977"/>
    </source>
</evidence>
<evidence type="ECO:0000256" key="5">
    <source>
        <dbReference type="PROSITE-ProRule" id="PRU00335"/>
    </source>
</evidence>
<protein>
    <submittedName>
        <fullName evidence="7">Multidrug efflux operon transcriptional regulator AmrR</fullName>
    </submittedName>
</protein>
<sequence length="223" mass="24436">MARKTREESLNTKNRILDAAELVLLEKGVGQTAMADIAEAAGMSRGAVYGHFNGKIEVCVAVCDRAFSRAVEGFDLSDERPALATLRLAASHYLHQCGEPGSMQRVLEILYMKCEQSEENAPLMRRRALYELQTLRIAKALLRRAVAAGELDASLDVHLAGVYLLSLLEGIFGSMIWTTRLRGDRWRDAEAMLDAGVDTLRASPALRVAEACAARGLPRANVH</sequence>
<dbReference type="GeneID" id="93060197"/>
<dbReference type="Gene3D" id="1.10.357.10">
    <property type="entry name" value="Tetracycline Repressor, domain 2"/>
    <property type="match status" value="1"/>
</dbReference>
<dbReference type="InterPro" id="IPR050109">
    <property type="entry name" value="HTH-type_TetR-like_transc_reg"/>
</dbReference>
<feature type="domain" description="HTH tetR-type" evidence="6">
    <location>
        <begin position="10"/>
        <end position="70"/>
    </location>
</feature>
<dbReference type="Pfam" id="PF08361">
    <property type="entry name" value="TetR_C_2"/>
    <property type="match status" value="1"/>
</dbReference>
<dbReference type="Proteomes" id="UP000001812">
    <property type="component" value="Chromosome I"/>
</dbReference>
<name>A0A0E1WA38_BURPE</name>
<reference evidence="7" key="1">
    <citation type="submission" date="2009-05" db="EMBL/GenBank/DDBJ databases">
        <authorList>
            <person name="Harkins D.M."/>
            <person name="DeShazer D."/>
            <person name="Woods D.E."/>
            <person name="Brinkac L.M."/>
            <person name="Brown K.A."/>
            <person name="Hung G.C."/>
            <person name="Tuanyok A."/>
            <person name="Zhang B."/>
            <person name="Nierman W.C."/>
        </authorList>
    </citation>
    <scope>NUCLEOTIDE SEQUENCE [LARGE SCALE GENOMIC DNA]</scope>
    <source>
        <strain evidence="7">1710a</strain>
    </source>
</reference>
<dbReference type="RefSeq" id="WP_004193055.1">
    <property type="nucleotide sequence ID" value="NZ_CM000832.1"/>
</dbReference>
<accession>A0A0E1WA38</accession>
<dbReference type="AlphaFoldDB" id="A0A0E1WA38"/>
<evidence type="ECO:0000256" key="1">
    <source>
        <dbReference type="ARBA" id="ARBA00022491"/>
    </source>
</evidence>
<keyword evidence="3 5" id="KW-0238">DNA-binding</keyword>
<evidence type="ECO:0000256" key="3">
    <source>
        <dbReference type="ARBA" id="ARBA00023125"/>
    </source>
</evidence>
<evidence type="ECO:0000313" key="7">
    <source>
        <dbReference type="EMBL" id="EET10110.1"/>
    </source>
</evidence>
<dbReference type="PANTHER" id="PTHR30055">
    <property type="entry name" value="HTH-TYPE TRANSCRIPTIONAL REGULATOR RUTR"/>
    <property type="match status" value="1"/>
</dbReference>
<dbReference type="PRINTS" id="PR00455">
    <property type="entry name" value="HTHTETR"/>
</dbReference>
<evidence type="ECO:0000256" key="2">
    <source>
        <dbReference type="ARBA" id="ARBA00023015"/>
    </source>
</evidence>
<keyword evidence="1" id="KW-0678">Repressor</keyword>
<dbReference type="InterPro" id="IPR001647">
    <property type="entry name" value="HTH_TetR"/>
</dbReference>
<dbReference type="InterPro" id="IPR009057">
    <property type="entry name" value="Homeodomain-like_sf"/>
</dbReference>
<dbReference type="SMR" id="A0A0E1WA38"/>
<dbReference type="HOGENOM" id="CLU_069356_12_3_4"/>
<evidence type="ECO:0000256" key="4">
    <source>
        <dbReference type="ARBA" id="ARBA00023163"/>
    </source>
</evidence>
<dbReference type="InterPro" id="IPR013572">
    <property type="entry name" value="Tscrpt_reg_MAATS_C"/>
</dbReference>
<keyword evidence="4" id="KW-0804">Transcription</keyword>
<dbReference type="GO" id="GO:0003700">
    <property type="term" value="F:DNA-binding transcription factor activity"/>
    <property type="evidence" value="ECO:0007669"/>
    <property type="project" value="TreeGrafter"/>
</dbReference>
<gene>
    <name evidence="7" type="primary">amrR</name>
    <name evidence="7" type="ORF">BURPS1710A_2346</name>
</gene>
<keyword evidence="2" id="KW-0805">Transcription regulation</keyword>
<feature type="DNA-binding region" description="H-T-H motif" evidence="5">
    <location>
        <begin position="33"/>
        <end position="52"/>
    </location>
</feature>
<dbReference type="GO" id="GO:0000976">
    <property type="term" value="F:transcription cis-regulatory region binding"/>
    <property type="evidence" value="ECO:0007669"/>
    <property type="project" value="TreeGrafter"/>
</dbReference>
<dbReference type="PANTHER" id="PTHR30055:SF240">
    <property type="entry name" value="HTH-TYPE TRANSCRIPTIONAL REGULATOR ACRR"/>
    <property type="match status" value="1"/>
</dbReference>
<dbReference type="SUPFAM" id="SSF48498">
    <property type="entry name" value="Tetracyclin repressor-like, C-terminal domain"/>
    <property type="match status" value="1"/>
</dbReference>
<dbReference type="EMBL" id="CM000832">
    <property type="protein sequence ID" value="EET10110.1"/>
    <property type="molecule type" value="Genomic_DNA"/>
</dbReference>
<dbReference type="Pfam" id="PF00440">
    <property type="entry name" value="TetR_N"/>
    <property type="match status" value="1"/>
</dbReference>
<dbReference type="SUPFAM" id="SSF46689">
    <property type="entry name" value="Homeodomain-like"/>
    <property type="match status" value="1"/>
</dbReference>
<proteinExistence type="predicted"/>
<organism evidence="7">
    <name type="scientific">Burkholderia pseudomallei 1710a</name>
    <dbReference type="NCBI Taxonomy" id="320371"/>
    <lineage>
        <taxon>Bacteria</taxon>
        <taxon>Pseudomonadati</taxon>
        <taxon>Pseudomonadota</taxon>
        <taxon>Betaproteobacteria</taxon>
        <taxon>Burkholderiales</taxon>
        <taxon>Burkholderiaceae</taxon>
        <taxon>Burkholderia</taxon>
        <taxon>pseudomallei group</taxon>
    </lineage>
</organism>